<dbReference type="InterPro" id="IPR036047">
    <property type="entry name" value="F-box-like_dom_sf"/>
</dbReference>
<keyword evidence="3" id="KW-1185">Reference proteome</keyword>
<feature type="domain" description="F-box" evidence="1">
    <location>
        <begin position="1"/>
        <end position="55"/>
    </location>
</feature>
<dbReference type="SMART" id="SM00256">
    <property type="entry name" value="FBOX"/>
    <property type="match status" value="1"/>
</dbReference>
<evidence type="ECO:0000313" key="3">
    <source>
        <dbReference type="Proteomes" id="UP000188268"/>
    </source>
</evidence>
<dbReference type="InterPro" id="IPR055357">
    <property type="entry name" value="LRR_At1g61320_AtMIF1"/>
</dbReference>
<dbReference type="Gene3D" id="1.20.1280.50">
    <property type="match status" value="1"/>
</dbReference>
<dbReference type="Pfam" id="PF00646">
    <property type="entry name" value="F-box"/>
    <property type="match status" value="1"/>
</dbReference>
<dbReference type="SUPFAM" id="SSF52058">
    <property type="entry name" value="L domain-like"/>
    <property type="match status" value="1"/>
</dbReference>
<name>A0A1R3G7P0_COCAP</name>
<evidence type="ECO:0000259" key="1">
    <source>
        <dbReference type="PROSITE" id="PS50181"/>
    </source>
</evidence>
<dbReference type="PROSITE" id="PS50181">
    <property type="entry name" value="FBOX"/>
    <property type="match status" value="1"/>
</dbReference>
<comment type="caution">
    <text evidence="2">The sequence shown here is derived from an EMBL/GenBank/DDBJ whole genome shotgun (WGS) entry which is preliminary data.</text>
</comment>
<organism evidence="2 3">
    <name type="scientific">Corchorus capsularis</name>
    <name type="common">Jute</name>
    <dbReference type="NCBI Taxonomy" id="210143"/>
    <lineage>
        <taxon>Eukaryota</taxon>
        <taxon>Viridiplantae</taxon>
        <taxon>Streptophyta</taxon>
        <taxon>Embryophyta</taxon>
        <taxon>Tracheophyta</taxon>
        <taxon>Spermatophyta</taxon>
        <taxon>Magnoliopsida</taxon>
        <taxon>eudicotyledons</taxon>
        <taxon>Gunneridae</taxon>
        <taxon>Pentapetalae</taxon>
        <taxon>rosids</taxon>
        <taxon>malvids</taxon>
        <taxon>Malvales</taxon>
        <taxon>Malvaceae</taxon>
        <taxon>Grewioideae</taxon>
        <taxon>Apeibeae</taxon>
        <taxon>Corchorus</taxon>
    </lineage>
</organism>
<dbReference type="SUPFAM" id="SSF81383">
    <property type="entry name" value="F-box domain"/>
    <property type="match status" value="1"/>
</dbReference>
<dbReference type="InterPro" id="IPR032675">
    <property type="entry name" value="LRR_dom_sf"/>
</dbReference>
<gene>
    <name evidence="2" type="ORF">CCACVL1_28072</name>
</gene>
<dbReference type="Proteomes" id="UP000188268">
    <property type="component" value="Unassembled WGS sequence"/>
</dbReference>
<accession>A0A1R3G7P0</accession>
<dbReference type="Pfam" id="PF23622">
    <property type="entry name" value="LRR_At1g61320_AtMIF1"/>
    <property type="match status" value="2"/>
</dbReference>
<protein>
    <recommendedName>
        <fullName evidence="1">F-box domain-containing protein</fullName>
    </recommendedName>
</protein>
<dbReference type="AlphaFoldDB" id="A0A1R3G7P0"/>
<dbReference type="Gramene" id="OMO54081">
    <property type="protein sequence ID" value="OMO54081"/>
    <property type="gene ID" value="CCACVL1_28072"/>
</dbReference>
<evidence type="ECO:0000313" key="2">
    <source>
        <dbReference type="EMBL" id="OMO54081.1"/>
    </source>
</evidence>
<proteinExistence type="predicted"/>
<dbReference type="InterPro" id="IPR053772">
    <property type="entry name" value="At1g61320/At1g61330-like"/>
</dbReference>
<dbReference type="PANTHER" id="PTHR34145:SF28">
    <property type="entry name" value="F-BOX DOMAIN-CONTAINING PROTEIN"/>
    <property type="match status" value="1"/>
</dbReference>
<reference evidence="2 3" key="1">
    <citation type="submission" date="2013-09" db="EMBL/GenBank/DDBJ databases">
        <title>Corchorus capsularis genome sequencing.</title>
        <authorList>
            <person name="Alam M."/>
            <person name="Haque M.S."/>
            <person name="Islam M.S."/>
            <person name="Emdad E.M."/>
            <person name="Islam M.M."/>
            <person name="Ahmed B."/>
            <person name="Halim A."/>
            <person name="Hossen Q.M.M."/>
            <person name="Hossain M.Z."/>
            <person name="Ahmed R."/>
            <person name="Khan M.M."/>
            <person name="Islam R."/>
            <person name="Rashid M.M."/>
            <person name="Khan S.A."/>
            <person name="Rahman M.S."/>
            <person name="Alam M."/>
        </authorList>
    </citation>
    <scope>NUCLEOTIDE SEQUENCE [LARGE SCALE GENOMIC DNA]</scope>
    <source>
        <strain evidence="3">cv. CVL-1</strain>
        <tissue evidence="2">Whole seedling</tissue>
    </source>
</reference>
<dbReference type="PANTHER" id="PTHR34145">
    <property type="entry name" value="OS02G0105600 PROTEIN"/>
    <property type="match status" value="1"/>
</dbReference>
<sequence>MDRISDLPPHVIHQIMSHLSTKEVAQTTLLSKQWKDYLRPSFPILKFSHSDFIDIKEEKRGNLLYCWDMDQVFKHYPHKFEESMKGFTEFVDATLDHFCKMKLMMDQFKLIIGTTGNLESWSCLVDKWIELALEHQVKDLTLQIFHCQLYLMPESVFSAKSITNLHLHNCKLNHPYTSNAFKFHSLKELKLVQVNLDELMIQKLTSDSHLLEVIKLIECQGFANCHVPELPRLWDIYISTKEYLISIEIAAPNLHYFHLVSYKLERPFCRFNLASCPNLRNLWLCGKVIADDHTFQDLISKYPLLESLGVLYCDNLRKVSISSQRLEQLEFSECNELEVVHIDTPNLLKFCFECNQVPIASINAPCPWIITLGTGREVDTHWYLKLKEFLGTSNHIKELWMNIFFRERVYETLLARRDVDCCSYSSVNCWRHYLKDVKIQSFECGGIINCDPDQNLDGDALMKAWPMLPQGVVHFALEWCFDGEEA</sequence>
<dbReference type="OMA" id="STCHESK"/>
<dbReference type="Gene3D" id="3.80.10.10">
    <property type="entry name" value="Ribonuclease Inhibitor"/>
    <property type="match status" value="1"/>
</dbReference>
<dbReference type="OrthoDB" id="612216at2759"/>
<dbReference type="InterPro" id="IPR001810">
    <property type="entry name" value="F-box_dom"/>
</dbReference>
<dbReference type="EMBL" id="AWWV01015038">
    <property type="protein sequence ID" value="OMO54081.1"/>
    <property type="molecule type" value="Genomic_DNA"/>
</dbReference>